<organism evidence="1 2">
    <name type="scientific">Candidatus Erwinia dacicola</name>
    <dbReference type="NCBI Taxonomy" id="252393"/>
    <lineage>
        <taxon>Bacteria</taxon>
        <taxon>Pseudomonadati</taxon>
        <taxon>Pseudomonadota</taxon>
        <taxon>Gammaproteobacteria</taxon>
        <taxon>Enterobacterales</taxon>
        <taxon>Erwiniaceae</taxon>
        <taxon>Erwinia</taxon>
    </lineage>
</organism>
<sequence length="58" mass="6389">MLSGYWLPNPFSPGEESCLIVSSSSAGRLLEINPTSAMGNFDKAVRDICDWLSERLRA</sequence>
<dbReference type="Pfam" id="PF06500">
    <property type="entry name" value="FrsA-like"/>
    <property type="match status" value="1"/>
</dbReference>
<keyword evidence="2" id="KW-1185">Reference proteome</keyword>
<dbReference type="InterPro" id="IPR010520">
    <property type="entry name" value="FrsA-like"/>
</dbReference>
<evidence type="ECO:0000313" key="2">
    <source>
        <dbReference type="Proteomes" id="UP000244334"/>
    </source>
</evidence>
<dbReference type="Proteomes" id="UP000244334">
    <property type="component" value="Unassembled WGS sequence"/>
</dbReference>
<protein>
    <submittedName>
        <fullName evidence="1">Uncharacterized protein</fullName>
    </submittedName>
</protein>
<reference evidence="1" key="1">
    <citation type="submission" date="2018-04" db="EMBL/GenBank/DDBJ databases">
        <title>Genomes of the Obligate Erwinia dacicola and Facultative Enterobacter sp. OLF Endosymbionts of the Olive Fruit fly, Bactrocera oleae.</title>
        <authorList>
            <person name="Estes A.M."/>
            <person name="Hearn D.J."/>
            <person name="Agarwal S."/>
            <person name="Pierson E.A."/>
            <person name="Dunning-Hotopp J.C."/>
        </authorList>
    </citation>
    <scope>NUCLEOTIDE SEQUENCE [LARGE SCALE GENOMIC DNA]</scope>
    <source>
        <strain evidence="1">Oroville</strain>
    </source>
</reference>
<name>A0A328TU31_9GAMM</name>
<dbReference type="EMBL" id="LJAM02000153">
    <property type="protein sequence ID" value="RAP71366.1"/>
    <property type="molecule type" value="Genomic_DNA"/>
</dbReference>
<evidence type="ECO:0000313" key="1">
    <source>
        <dbReference type="EMBL" id="RAP71366.1"/>
    </source>
</evidence>
<dbReference type="AlphaFoldDB" id="A0A328TU31"/>
<accession>A0A328TU31</accession>
<gene>
    <name evidence="1" type="ORF">ACZ87_01823</name>
</gene>
<proteinExistence type="predicted"/>
<comment type="caution">
    <text evidence="1">The sequence shown here is derived from an EMBL/GenBank/DDBJ whole genome shotgun (WGS) entry which is preliminary data.</text>
</comment>